<organism evidence="2 3">
    <name type="scientific">Helobdella robusta</name>
    <name type="common">Californian leech</name>
    <dbReference type="NCBI Taxonomy" id="6412"/>
    <lineage>
        <taxon>Eukaryota</taxon>
        <taxon>Metazoa</taxon>
        <taxon>Spiralia</taxon>
        <taxon>Lophotrochozoa</taxon>
        <taxon>Annelida</taxon>
        <taxon>Clitellata</taxon>
        <taxon>Hirudinea</taxon>
        <taxon>Rhynchobdellida</taxon>
        <taxon>Glossiphoniidae</taxon>
        <taxon>Helobdella</taxon>
    </lineage>
</organism>
<dbReference type="EMBL" id="KB097519">
    <property type="protein sequence ID" value="ESN95505.1"/>
    <property type="molecule type" value="Genomic_DNA"/>
</dbReference>
<dbReference type="InParanoid" id="T1FEH1"/>
<evidence type="ECO:0000313" key="2">
    <source>
        <dbReference type="EnsemblMetazoa" id="HelroP179279"/>
    </source>
</evidence>
<evidence type="ECO:0000313" key="1">
    <source>
        <dbReference type="EMBL" id="ESN95505.1"/>
    </source>
</evidence>
<reference evidence="1 3" key="2">
    <citation type="journal article" date="2013" name="Nature">
        <title>Insights into bilaterian evolution from three spiralian genomes.</title>
        <authorList>
            <person name="Simakov O."/>
            <person name="Marletaz F."/>
            <person name="Cho S.J."/>
            <person name="Edsinger-Gonzales E."/>
            <person name="Havlak P."/>
            <person name="Hellsten U."/>
            <person name="Kuo D.H."/>
            <person name="Larsson T."/>
            <person name="Lv J."/>
            <person name="Arendt D."/>
            <person name="Savage R."/>
            <person name="Osoegawa K."/>
            <person name="de Jong P."/>
            <person name="Grimwood J."/>
            <person name="Chapman J.A."/>
            <person name="Shapiro H."/>
            <person name="Aerts A."/>
            <person name="Otillar R.P."/>
            <person name="Terry A.Y."/>
            <person name="Boore J.L."/>
            <person name="Grigoriev I.V."/>
            <person name="Lindberg D.R."/>
            <person name="Seaver E.C."/>
            <person name="Weisblat D.A."/>
            <person name="Putnam N.H."/>
            <person name="Rokhsar D.S."/>
        </authorList>
    </citation>
    <scope>NUCLEOTIDE SEQUENCE</scope>
</reference>
<dbReference type="Proteomes" id="UP000015101">
    <property type="component" value="Unassembled WGS sequence"/>
</dbReference>
<evidence type="ECO:0000313" key="3">
    <source>
        <dbReference type="Proteomes" id="UP000015101"/>
    </source>
</evidence>
<keyword evidence="3" id="KW-1185">Reference proteome</keyword>
<dbReference type="EMBL" id="AMQM01006802">
    <property type="status" value="NOT_ANNOTATED_CDS"/>
    <property type="molecule type" value="Genomic_DNA"/>
</dbReference>
<accession>T1FEH1</accession>
<dbReference type="GeneID" id="20207220"/>
<dbReference type="AlphaFoldDB" id="T1FEH1"/>
<proteinExistence type="predicted"/>
<dbReference type="KEGG" id="hro:HELRODRAFT_179279"/>
<gene>
    <name evidence="2" type="primary">20207220</name>
    <name evidence="1" type="ORF">HELRODRAFT_179279</name>
</gene>
<name>T1FEH1_HELRO</name>
<reference evidence="2" key="3">
    <citation type="submission" date="2015-06" db="UniProtKB">
        <authorList>
            <consortium name="EnsemblMetazoa"/>
        </authorList>
    </citation>
    <scope>IDENTIFICATION</scope>
</reference>
<sequence>MSKVIFSIASISWNVNSQKRFIRRLKDAYIVSDNLKVIYNKRCSLGYCMSDCLHNWICAGFNLRSVASGSGGGCLSELKDARSWLSFSHVNKIGAGYWSYPIFGYDN</sequence>
<reference evidence="3" key="1">
    <citation type="submission" date="2012-12" db="EMBL/GenBank/DDBJ databases">
        <authorList>
            <person name="Hellsten U."/>
            <person name="Grimwood J."/>
            <person name="Chapman J.A."/>
            <person name="Shapiro H."/>
            <person name="Aerts A."/>
            <person name="Otillar R.P."/>
            <person name="Terry A.Y."/>
            <person name="Boore J.L."/>
            <person name="Simakov O."/>
            <person name="Marletaz F."/>
            <person name="Cho S.-J."/>
            <person name="Edsinger-Gonzales E."/>
            <person name="Havlak P."/>
            <person name="Kuo D.-H."/>
            <person name="Larsson T."/>
            <person name="Lv J."/>
            <person name="Arendt D."/>
            <person name="Savage R."/>
            <person name="Osoegawa K."/>
            <person name="de Jong P."/>
            <person name="Lindberg D.R."/>
            <person name="Seaver E.C."/>
            <person name="Weisblat D.A."/>
            <person name="Putnam N.H."/>
            <person name="Grigoriev I.V."/>
            <person name="Rokhsar D.S."/>
        </authorList>
    </citation>
    <scope>NUCLEOTIDE SEQUENCE</scope>
</reference>
<dbReference type="EnsemblMetazoa" id="HelroT179279">
    <property type="protein sequence ID" value="HelroP179279"/>
    <property type="gene ID" value="HelroG179279"/>
</dbReference>
<dbReference type="RefSeq" id="XP_009026375.1">
    <property type="nucleotide sequence ID" value="XM_009028127.1"/>
</dbReference>
<dbReference type="CTD" id="20207220"/>
<protein>
    <submittedName>
        <fullName evidence="1 2">Uncharacterized protein</fullName>
    </submittedName>
</protein>
<dbReference type="HOGENOM" id="CLU_2212782_0_0_1"/>